<keyword evidence="3" id="KW-0677">Repeat</keyword>
<feature type="region of interest" description="Disordered" evidence="6">
    <location>
        <begin position="43"/>
        <end position="82"/>
    </location>
</feature>
<dbReference type="InterPro" id="IPR015943">
    <property type="entry name" value="WD40/YVTN_repeat-like_dom_sf"/>
</dbReference>
<feature type="repeat" description="WD" evidence="5">
    <location>
        <begin position="378"/>
        <end position="420"/>
    </location>
</feature>
<evidence type="ECO:0000256" key="5">
    <source>
        <dbReference type="PROSITE-ProRule" id="PRU00221"/>
    </source>
</evidence>
<dbReference type="PROSITE" id="PS50082">
    <property type="entry name" value="WD_REPEATS_2"/>
    <property type="match status" value="3"/>
</dbReference>
<dbReference type="PROSITE" id="PS00678">
    <property type="entry name" value="WD_REPEATS_1"/>
    <property type="match status" value="2"/>
</dbReference>
<keyword evidence="11" id="KW-1185">Reference proteome</keyword>
<dbReference type="Pfam" id="PF00400">
    <property type="entry name" value="WD40"/>
    <property type="match status" value="3"/>
</dbReference>
<keyword evidence="2 5" id="KW-0853">WD repeat</keyword>
<evidence type="ECO:0000313" key="10">
    <source>
        <dbReference type="Proteomes" id="UP000078550"/>
    </source>
</evidence>
<dbReference type="PANTHER" id="PTHR45903:SF1">
    <property type="entry name" value="GLUTAMATE-RICH WD REPEAT-CONTAINING PROTEIN 1"/>
    <property type="match status" value="1"/>
</dbReference>
<dbReference type="Proteomes" id="UP000078550">
    <property type="component" value="Unassembled WGS sequence"/>
</dbReference>
<dbReference type="AlphaFoldDB" id="A0A1A8YNA0"/>
<dbReference type="PROSITE" id="PS50294">
    <property type="entry name" value="WD_REPEATS_REGION"/>
    <property type="match status" value="2"/>
</dbReference>
<feature type="compositionally biased region" description="Basic and acidic residues" evidence="6">
    <location>
        <begin position="46"/>
        <end position="58"/>
    </location>
</feature>
<reference evidence="8" key="1">
    <citation type="submission" date="2016-05" db="EMBL/GenBank/DDBJ databases">
        <authorList>
            <person name="Lavstsen T."/>
            <person name="Jespersen J.S."/>
        </authorList>
    </citation>
    <scope>NUCLEOTIDE SEQUENCE [LARGE SCALE GENOMIC DNA]</scope>
</reference>
<evidence type="ECO:0000256" key="4">
    <source>
        <dbReference type="ARBA" id="ARBA00023242"/>
    </source>
</evidence>
<feature type="repeat" description="WD" evidence="5">
    <location>
        <begin position="216"/>
        <end position="248"/>
    </location>
</feature>
<dbReference type="InterPro" id="IPR022052">
    <property type="entry name" value="Histone-bd_RBBP4-like_N"/>
</dbReference>
<dbReference type="Pfam" id="PF12265">
    <property type="entry name" value="CAF1C_H4-bd"/>
    <property type="match status" value="1"/>
</dbReference>
<dbReference type="InterPro" id="IPR001680">
    <property type="entry name" value="WD40_rpt"/>
</dbReference>
<feature type="compositionally biased region" description="Basic and acidic residues" evidence="6">
    <location>
        <begin position="70"/>
        <end position="82"/>
    </location>
</feature>
<accession>A0A1A8YNA0</accession>
<feature type="domain" description="Histone-binding protein RBBP4-like N-terminal" evidence="7">
    <location>
        <begin position="5"/>
        <end position="119"/>
    </location>
</feature>
<feature type="repeat" description="WD" evidence="5">
    <location>
        <begin position="334"/>
        <end position="376"/>
    </location>
</feature>
<evidence type="ECO:0000259" key="7">
    <source>
        <dbReference type="Pfam" id="PF12265"/>
    </source>
</evidence>
<comment type="subcellular location">
    <subcellularLocation>
        <location evidence="1">Nucleus</location>
    </subcellularLocation>
</comment>
<evidence type="ECO:0000256" key="6">
    <source>
        <dbReference type="SAM" id="MobiDB-lite"/>
    </source>
</evidence>
<dbReference type="InterPro" id="IPR019775">
    <property type="entry name" value="WD40_repeat_CS"/>
</dbReference>
<dbReference type="Gene3D" id="2.130.10.10">
    <property type="entry name" value="YVTN repeat-like/Quinoprotein amine dehydrogenase"/>
    <property type="match status" value="1"/>
</dbReference>
<evidence type="ECO:0000256" key="1">
    <source>
        <dbReference type="ARBA" id="ARBA00004123"/>
    </source>
</evidence>
<evidence type="ECO:0000313" key="9">
    <source>
        <dbReference type="EMBL" id="SBT44755.1"/>
    </source>
</evidence>
<dbReference type="GO" id="GO:0005730">
    <property type="term" value="C:nucleolus"/>
    <property type="evidence" value="ECO:0007669"/>
    <property type="project" value="TreeGrafter"/>
</dbReference>
<name>A0A1A8YNA0_PLAOA</name>
<evidence type="ECO:0000313" key="8">
    <source>
        <dbReference type="EMBL" id="SBT32872.1"/>
    </source>
</evidence>
<dbReference type="SUPFAM" id="SSF50978">
    <property type="entry name" value="WD40 repeat-like"/>
    <property type="match status" value="1"/>
</dbReference>
<protein>
    <submittedName>
        <fullName evidence="8">Ribosome assembly protein RRB1, putative</fullName>
    </submittedName>
</protein>
<dbReference type="GO" id="GO:0042254">
    <property type="term" value="P:ribosome biogenesis"/>
    <property type="evidence" value="ECO:0007669"/>
    <property type="project" value="TreeGrafter"/>
</dbReference>
<evidence type="ECO:0000256" key="3">
    <source>
        <dbReference type="ARBA" id="ARBA00022737"/>
    </source>
</evidence>
<reference evidence="10 11" key="2">
    <citation type="submission" date="2016-05" db="EMBL/GenBank/DDBJ databases">
        <authorList>
            <person name="Naeem Raeece"/>
        </authorList>
    </citation>
    <scope>NUCLEOTIDE SEQUENCE [LARGE SCALE GENOMIC DNA]</scope>
</reference>
<dbReference type="EMBL" id="FLRD01000135">
    <property type="protein sequence ID" value="SBT44755.1"/>
    <property type="molecule type" value="Genomic_DNA"/>
</dbReference>
<proteinExistence type="predicted"/>
<evidence type="ECO:0000256" key="2">
    <source>
        <dbReference type="ARBA" id="ARBA00022574"/>
    </source>
</evidence>
<organism evidence="8 10">
    <name type="scientific">Plasmodium ovale wallikeri</name>
    <dbReference type="NCBI Taxonomy" id="864142"/>
    <lineage>
        <taxon>Eukaryota</taxon>
        <taxon>Sar</taxon>
        <taxon>Alveolata</taxon>
        <taxon>Apicomplexa</taxon>
        <taxon>Aconoidasida</taxon>
        <taxon>Haemosporida</taxon>
        <taxon>Plasmodiidae</taxon>
        <taxon>Plasmodium</taxon>
        <taxon>Plasmodium (Plasmodium)</taxon>
    </lineage>
</organism>
<evidence type="ECO:0000313" key="11">
    <source>
        <dbReference type="Proteomes" id="UP000078555"/>
    </source>
</evidence>
<dbReference type="SMART" id="SM00320">
    <property type="entry name" value="WD40"/>
    <property type="match status" value="6"/>
</dbReference>
<dbReference type="EMBL" id="FLRE01000044">
    <property type="protein sequence ID" value="SBT32872.1"/>
    <property type="molecule type" value="Genomic_DNA"/>
</dbReference>
<dbReference type="InterPro" id="IPR051972">
    <property type="entry name" value="Glutamate-rich_WD_repeat"/>
</dbReference>
<dbReference type="Proteomes" id="UP000078555">
    <property type="component" value="Unassembled WGS sequence"/>
</dbReference>
<gene>
    <name evidence="9" type="ORF">POVWA1_050540</name>
    <name evidence="8" type="ORF">POVWA2_011850</name>
</gene>
<keyword evidence="4" id="KW-0539">Nucleus</keyword>
<sequence>MKKTLDVDTSAYDILFCPLTPWPCLSFDFILDKASACCDSQGGKIGRKDESEVVHGAKDGVTNGGSDGGSGDRTDGRTDDRADRRSKVVYPIEICCVAGTQAAKGEVNNIYVIKWANMNKLKGTTVSEDEEETIGNGNDETSEKNLPYTESTVICKSIKHKYGCINRVKTCRRFNSLVSAWCDDGNVYIYEISDEIKNLNKRPYNENIEKKPLYVFNGHTSEGFSMDWNPVHAGKLLTGDNDGNVHLWLPDNTCKWKHEKIYTGNNDFPSHHSDDDKKGSIEDIQWNKRGNGFGNIFCTCSSDRSIRILDVRDVSGTGKNRDGRSGTRGSVLMQNAHTSDVNVLSWNEHFEYMLASGGDDALIKIWDIRNPSKNVAELKFHKEPITSVSWHYNDTYVLLASSLDNSISIWDLSVESEALEYSLTQYPDQLLFEHQNQNFITDAKFHPYLPGVIVSTSNDNFNIFKPCNV</sequence>
<dbReference type="InterPro" id="IPR036322">
    <property type="entry name" value="WD40_repeat_dom_sf"/>
</dbReference>
<dbReference type="PANTHER" id="PTHR45903">
    <property type="entry name" value="GLUTAMATE-RICH WD REPEAT-CONTAINING PROTEIN 1"/>
    <property type="match status" value="1"/>
</dbReference>